<name>A0A316UHR0_9BASI</name>
<keyword evidence="3" id="KW-1185">Reference proteome</keyword>
<dbReference type="Proteomes" id="UP000245884">
    <property type="component" value="Unassembled WGS sequence"/>
</dbReference>
<gene>
    <name evidence="2" type="ORF">BDZ90DRAFT_124410</name>
</gene>
<feature type="compositionally biased region" description="Low complexity" evidence="1">
    <location>
        <begin position="183"/>
        <end position="208"/>
    </location>
</feature>
<evidence type="ECO:0000256" key="1">
    <source>
        <dbReference type="SAM" id="MobiDB-lite"/>
    </source>
</evidence>
<feature type="region of interest" description="Disordered" evidence="1">
    <location>
        <begin position="183"/>
        <end position="222"/>
    </location>
</feature>
<dbReference type="AlphaFoldDB" id="A0A316UHR0"/>
<reference evidence="2 3" key="1">
    <citation type="journal article" date="2018" name="Mol. Biol. Evol.">
        <title>Broad Genomic Sampling Reveals a Smut Pathogenic Ancestry of the Fungal Clade Ustilaginomycotina.</title>
        <authorList>
            <person name="Kijpornyongpan T."/>
            <person name="Mondo S.J."/>
            <person name="Barry K."/>
            <person name="Sandor L."/>
            <person name="Lee J."/>
            <person name="Lipzen A."/>
            <person name="Pangilinan J."/>
            <person name="LaButti K."/>
            <person name="Hainaut M."/>
            <person name="Henrissat B."/>
            <person name="Grigoriev I.V."/>
            <person name="Spatafora J.W."/>
            <person name="Aime M.C."/>
        </authorList>
    </citation>
    <scope>NUCLEOTIDE SEQUENCE [LARGE SCALE GENOMIC DNA]</scope>
    <source>
        <strain evidence="2 3">MCA 5214</strain>
    </source>
</reference>
<feature type="region of interest" description="Disordered" evidence="1">
    <location>
        <begin position="134"/>
        <end position="166"/>
    </location>
</feature>
<accession>A0A316UHR0</accession>
<evidence type="ECO:0000313" key="2">
    <source>
        <dbReference type="EMBL" id="PWN24444.1"/>
    </source>
</evidence>
<proteinExistence type="predicted"/>
<organism evidence="2 3">
    <name type="scientific">Jaminaea rosea</name>
    <dbReference type="NCBI Taxonomy" id="1569628"/>
    <lineage>
        <taxon>Eukaryota</taxon>
        <taxon>Fungi</taxon>
        <taxon>Dikarya</taxon>
        <taxon>Basidiomycota</taxon>
        <taxon>Ustilaginomycotina</taxon>
        <taxon>Exobasidiomycetes</taxon>
        <taxon>Microstromatales</taxon>
        <taxon>Microstromatales incertae sedis</taxon>
        <taxon>Jaminaea</taxon>
    </lineage>
</organism>
<dbReference type="GeneID" id="37025137"/>
<evidence type="ECO:0000313" key="3">
    <source>
        <dbReference type="Proteomes" id="UP000245884"/>
    </source>
</evidence>
<sequence>MLDTTHRRLPPTSLNLGPARAKYVPRTYNRFPAPVRPQGLNCRDRRPCTPGRAVAMNLWSPTIGRGGARRMETIKSHPVLLRGSAPGAKMLEDDSTAEDKQDGADWMAALMGVALPSLTAAKYKPLNNACVATSSTEQPLLSPSDEDDQHPSLLSPLTPPTSAPSIQLSALLPSPTFLLLNASPHVRPPRSSSPPLSGSPSSSCYSRPSAPPSGEGGDFGLARDVPPMSASFVVVQSLTPFLVWTPAPGSARYQQQAGSAKMSSFDAEARIDALRSPIVHRPPTRKVPMSPLRLNTPTSASAHLGVHTLLSPTNTRKPGRRVPMSPLRLQLNAYSAAPYDRQMAPSTPLSAAPKDRQMPLQTPRTPKTPRSAAPFMSKRRGALAALREENEEAKVQKKEEVLPSFNVSEAPTFEPVAVEGASNEGISLTFFSCEDLE</sequence>
<dbReference type="RefSeq" id="XP_025359056.1">
    <property type="nucleotide sequence ID" value="XM_025503314.1"/>
</dbReference>
<feature type="region of interest" description="Disordered" evidence="1">
    <location>
        <begin position="340"/>
        <end position="373"/>
    </location>
</feature>
<protein>
    <submittedName>
        <fullName evidence="2">Uncharacterized protein</fullName>
    </submittedName>
</protein>
<dbReference type="EMBL" id="KZ819681">
    <property type="protein sequence ID" value="PWN24444.1"/>
    <property type="molecule type" value="Genomic_DNA"/>
</dbReference>